<dbReference type="GeneID" id="112541047"/>
<evidence type="ECO:0000313" key="3">
    <source>
        <dbReference type="Proteomes" id="UP000695026"/>
    </source>
</evidence>
<dbReference type="AlphaFoldDB" id="A0A9F5J128"/>
<dbReference type="InterPro" id="IPR029326">
    <property type="entry name" value="SSFA2_C"/>
</dbReference>
<dbReference type="RefSeq" id="XP_025024599.1">
    <property type="nucleotide sequence ID" value="XM_025168831.1"/>
</dbReference>
<feature type="domain" description="ITPR-interacting" evidence="2">
    <location>
        <begin position="109"/>
        <end position="262"/>
    </location>
</feature>
<dbReference type="KEGG" id="pbi:112541047"/>
<keyword evidence="1" id="KW-0175">Coiled coil</keyword>
<sequence length="1064" mass="120082">MSSEFHHHGINKTQRKKRELLLSTKLSWTKLDDDFPAPKIAIDCTSTPQLVDHKEENLCNWMNSGFYLGASKRLQESRDKTEALSPPLSMVQMTVQNYMRSLHHFSEMPILSRWNNASSSRSLLSPPKSVTEWLDFSEKDPVEILLDLGFGVEEPDICTKIPSRFISCASMAKGINIRVFIEAQRQRMNVEAPNLYGRFRQLEILDHVTSAFSSLLSNVSTMQQKVEKGKREEKARTDILKGKPQAKKRRIGQLLRKISRQTHGSQAYQNAGICKTPEDHFAAADLHLVTRTGLSDNAALISLKELFPNEEEEEGMIISQSPQFIATKTWGLPHLSLNQPHLPSNSEILSKERPRKEPNLLLTHTLRRLSGFTCKPSDSFEMEEIQSFEDETFWGNPLENTSDAIATRANSCQSDSSGFLEDPLEPLPLQGLPPPITKRFSCHSHDYQEFSQHREECLLMTQDHQSHIEGAVSNISIIDDNTVSLLPSLSEENSLQGEEIFYSINEEDISYDTYSGQSENIVRKAVNVMDENEMHGRRGRQEKEDCISAPERNKFSSFSKKHLTIGSFSTEENSMSPLIRFSGGQNCQVTNVTSECQDANFKDTLRHVDIIASKYEYDSRAASPQVNAISDSCTLQDSSLSPSYFKNRQLGPLDLLPPSTELNKDGYVPDSEINANSFKSVTVQMPSKLISNMQSISLGETAIKNPSMAFSSKMSQCPRNESLVSSVLLESKETKEASAQTSKRQAKKETLPLFHCFPSFHGHGRLVKSASLDTGLYREYRAYCHEPLNTWCAQPMAHCCSLNSHHCCFMRSFPLAPPCKYSMMCWSSPSTIELKLQKTLRLLQDSAVRNISSCTVHEIEVMKNSCWKFQERLDEIEQHLAEQEAFFPNVLLKEGREERQRMQTLRQAVHQEVAKLKCQLQDPACQAMERILMQLDQLLIAQSTLCSELGISDSWEESEDKTGHPFPAFFTRAGCVKDIRHRPPARSATIPSSPSATLARQNELHASALATAKTSLTSVPMELHKNKKEIKGPSQPKIDFKAIIQNLKRSFRSSFNNDAAEGRE</sequence>
<dbReference type="CTD" id="223075"/>
<reference evidence="4" key="1">
    <citation type="submission" date="2025-08" db="UniProtKB">
        <authorList>
            <consortium name="RefSeq"/>
        </authorList>
    </citation>
    <scope>IDENTIFICATION</scope>
    <source>
        <tissue evidence="4">Liver</tissue>
    </source>
</reference>
<dbReference type="PANTHER" id="PTHR17469:SF14">
    <property type="entry name" value="PROTEIN ITPRID1"/>
    <property type="match status" value="1"/>
</dbReference>
<name>A0A9F5J128_PYTBI</name>
<dbReference type="SMART" id="SM01257">
    <property type="entry name" value="KRAP_IP3R_bind"/>
    <property type="match status" value="1"/>
</dbReference>
<dbReference type="GO" id="GO:0005102">
    <property type="term" value="F:signaling receptor binding"/>
    <property type="evidence" value="ECO:0007669"/>
    <property type="project" value="InterPro"/>
</dbReference>
<dbReference type="Pfam" id="PF14722">
    <property type="entry name" value="KRAP_IP3R_bind"/>
    <property type="match status" value="1"/>
</dbReference>
<dbReference type="Proteomes" id="UP000695026">
    <property type="component" value="Unplaced"/>
</dbReference>
<proteinExistence type="predicted"/>
<dbReference type="OrthoDB" id="6088188at2759"/>
<dbReference type="OMA" id="PDICTRI"/>
<evidence type="ECO:0000313" key="4">
    <source>
        <dbReference type="RefSeq" id="XP_025024599.1"/>
    </source>
</evidence>
<gene>
    <name evidence="4" type="primary">CCDC129</name>
</gene>
<accession>A0A9F5J128</accession>
<keyword evidence="3" id="KW-1185">Reference proteome</keyword>
<dbReference type="Pfam" id="PF14723">
    <property type="entry name" value="SSFA2_C"/>
    <property type="match status" value="1"/>
</dbReference>
<evidence type="ECO:0000259" key="2">
    <source>
        <dbReference type="SMART" id="SM01257"/>
    </source>
</evidence>
<dbReference type="InterPro" id="IPR029325">
    <property type="entry name" value="ITPR-bd"/>
</dbReference>
<evidence type="ECO:0000256" key="1">
    <source>
        <dbReference type="ARBA" id="ARBA00023054"/>
    </source>
</evidence>
<dbReference type="PANTHER" id="PTHR17469">
    <property type="entry name" value="SPERM SPECIFIC ANTIGEN 2-RELATED"/>
    <property type="match status" value="1"/>
</dbReference>
<dbReference type="InterPro" id="IPR043444">
    <property type="entry name" value="TESPA1-like"/>
</dbReference>
<organism evidence="3 4">
    <name type="scientific">Python bivittatus</name>
    <name type="common">Burmese python</name>
    <name type="synonym">Python molurus bivittatus</name>
    <dbReference type="NCBI Taxonomy" id="176946"/>
    <lineage>
        <taxon>Eukaryota</taxon>
        <taxon>Metazoa</taxon>
        <taxon>Chordata</taxon>
        <taxon>Craniata</taxon>
        <taxon>Vertebrata</taxon>
        <taxon>Euteleostomi</taxon>
        <taxon>Lepidosauria</taxon>
        <taxon>Squamata</taxon>
        <taxon>Bifurcata</taxon>
        <taxon>Unidentata</taxon>
        <taxon>Episquamata</taxon>
        <taxon>Toxicofera</taxon>
        <taxon>Serpentes</taxon>
        <taxon>Henophidia</taxon>
        <taxon>Pythonidae</taxon>
        <taxon>Python</taxon>
    </lineage>
</organism>
<protein>
    <submittedName>
        <fullName evidence="4">Coiled-coil domain-containing protein 129</fullName>
    </submittedName>
</protein>